<protein>
    <submittedName>
        <fullName evidence="2">Uncharacterized protein</fullName>
    </submittedName>
</protein>
<evidence type="ECO:0000256" key="1">
    <source>
        <dbReference type="ARBA" id="ARBA00023125"/>
    </source>
</evidence>
<dbReference type="GO" id="GO:0003677">
    <property type="term" value="F:DNA binding"/>
    <property type="evidence" value="ECO:0007669"/>
    <property type="project" value="UniProtKB-KW"/>
</dbReference>
<dbReference type="InterPro" id="IPR010982">
    <property type="entry name" value="Lambda_DNA-bd_dom_sf"/>
</dbReference>
<dbReference type="Gene3D" id="1.10.260.40">
    <property type="entry name" value="lambda repressor-like DNA-binding domains"/>
    <property type="match status" value="1"/>
</dbReference>
<dbReference type="CDD" id="cd00093">
    <property type="entry name" value="HTH_XRE"/>
    <property type="match status" value="1"/>
</dbReference>
<keyword evidence="1" id="KW-0238">DNA-binding</keyword>
<dbReference type="PATRIC" id="fig|287.2966.peg.2755"/>
<reference evidence="2" key="1">
    <citation type="submission" date="2015-08" db="EMBL/GenBank/DDBJ databases">
        <title>Pseudomonas aeruginosa strain CCBH4851 chromosome region.</title>
        <authorList>
            <person name="Silveira M.C."/>
            <person name="Carvalho-Assef A.P.D."/>
            <person name="Albano R.M."/>
        </authorList>
    </citation>
    <scope>NUCLEOTIDE SEQUENCE</scope>
    <source>
        <strain evidence="2">CCBH4851</strain>
    </source>
</reference>
<gene>
    <name evidence="2" type="ORF">CCBH4851_00216</name>
</gene>
<dbReference type="PROSITE" id="PS50943">
    <property type="entry name" value="HTH_CROC1"/>
    <property type="match status" value="1"/>
</dbReference>
<accession>A0A0P0AJA2</accession>
<dbReference type="AlphaFoldDB" id="A0A0P0AJA2"/>
<sequence length="76" mass="8015">MSALKAARKQAGLTQTELAKSVGLTQGAITHYETGRRTPELNLCRRIVAALNAGGSSFSLEDVFPEPEAGAERLAS</sequence>
<dbReference type="PANTHER" id="PTHR46558">
    <property type="entry name" value="TRACRIPTIONAL REGULATORY PROTEIN-RELATED-RELATED"/>
    <property type="match status" value="1"/>
</dbReference>
<dbReference type="InterPro" id="IPR001387">
    <property type="entry name" value="Cro/C1-type_HTH"/>
</dbReference>
<name>A0A0P0AJA2_PSEAI</name>
<dbReference type="SMART" id="SM00530">
    <property type="entry name" value="HTH_XRE"/>
    <property type="match status" value="1"/>
</dbReference>
<proteinExistence type="predicted"/>
<dbReference type="RefSeq" id="WP_019727219.1">
    <property type="nucleotide sequence ID" value="NZ_CP014999.1"/>
</dbReference>
<dbReference type="SUPFAM" id="SSF47413">
    <property type="entry name" value="lambda repressor-like DNA-binding domains"/>
    <property type="match status" value="1"/>
</dbReference>
<dbReference type="EMBL" id="KT454971">
    <property type="protein sequence ID" value="ALI58920.1"/>
    <property type="molecule type" value="Genomic_DNA"/>
</dbReference>
<organism evidence="2">
    <name type="scientific">Pseudomonas aeruginosa</name>
    <dbReference type="NCBI Taxonomy" id="287"/>
    <lineage>
        <taxon>Bacteria</taxon>
        <taxon>Pseudomonadati</taxon>
        <taxon>Pseudomonadota</taxon>
        <taxon>Gammaproteobacteria</taxon>
        <taxon>Pseudomonadales</taxon>
        <taxon>Pseudomonadaceae</taxon>
        <taxon>Pseudomonas</taxon>
    </lineage>
</organism>
<evidence type="ECO:0000313" key="2">
    <source>
        <dbReference type="EMBL" id="ALI58920.1"/>
    </source>
</evidence>
<dbReference type="Pfam" id="PF01381">
    <property type="entry name" value="HTH_3"/>
    <property type="match status" value="1"/>
</dbReference>
<dbReference type="PANTHER" id="PTHR46558:SF4">
    <property type="entry name" value="DNA-BIDING PHAGE PROTEIN"/>
    <property type="match status" value="1"/>
</dbReference>